<name>A0A174ZMP4_9FIRM</name>
<dbReference type="GO" id="GO:0008270">
    <property type="term" value="F:zinc ion binding"/>
    <property type="evidence" value="ECO:0007669"/>
    <property type="project" value="InterPro"/>
</dbReference>
<dbReference type="CDD" id="cd01029">
    <property type="entry name" value="TOPRIM_primases"/>
    <property type="match status" value="1"/>
</dbReference>
<dbReference type="GO" id="GO:0003677">
    <property type="term" value="F:DNA binding"/>
    <property type="evidence" value="ECO:0007669"/>
    <property type="project" value="InterPro"/>
</dbReference>
<dbReference type="Pfam" id="PF13155">
    <property type="entry name" value="Toprim_2"/>
    <property type="match status" value="1"/>
</dbReference>
<dbReference type="InterPro" id="IPR025054">
    <property type="entry name" value="DUF3991"/>
</dbReference>
<dbReference type="GO" id="GO:0006260">
    <property type="term" value="P:DNA replication"/>
    <property type="evidence" value="ECO:0007669"/>
    <property type="project" value="InterPro"/>
</dbReference>
<gene>
    <name evidence="2" type="ORF">ERS852540_01764</name>
</gene>
<dbReference type="Gene3D" id="3.40.1360.10">
    <property type="match status" value="1"/>
</dbReference>
<dbReference type="AlphaFoldDB" id="A0A174ZMP4"/>
<dbReference type="Gene3D" id="3.90.580.10">
    <property type="entry name" value="Zinc finger, CHC2-type domain"/>
    <property type="match status" value="1"/>
</dbReference>
<sequence length="474" mass="53541">MAKYRRITEEQRTTANSTDLYSFLTSHGEQLQRHGSGYKLVYTENGQKHDSITINGNQWYDHKNQIGGGAIKFVENYYGSSYPEAVEMLLGFSSVPSSNITRVSNVNTQLPIRKEFKLPKANSDMKRVFAYLTKTRHISGDIVSFFAHKKMIYESLEYYNDKTTGEQKETHNVVFLGRDKEGTAKQANKRSIATYGKSFRMTVSGSDTNFSFCHIGTDDMILVFEAPIDMLSFITLYPADWQKHSYIALDGISERSLLQALSDYPHLQHVVLCTDNDEGGIDAAERIRDILYSKGYQHIGRATSQAKDWNEDLKHNYGEEYIPANVHPLKNAVANVVDEIEPQNDTLSPGFEDLLAEGLYTDIAALALDHSVQTLKLDDSTIDYTAMYEKLANRINKDFRAYREKGKPQTKIEQLTEQIKCAFKIGETDTCKSVAKRFYEIAQTAVSIEASMTLEMQQAQSEIIAETAVMTMGG</sequence>
<dbReference type="EMBL" id="CZBY01000014">
    <property type="protein sequence ID" value="CUQ88663.1"/>
    <property type="molecule type" value="Genomic_DNA"/>
</dbReference>
<dbReference type="InterPro" id="IPR034154">
    <property type="entry name" value="TOPRIM_DnaG/twinkle"/>
</dbReference>
<dbReference type="STRING" id="39492.ERS852540_01764"/>
<dbReference type="InterPro" id="IPR036977">
    <property type="entry name" value="DNA_primase_Znf_CHC2"/>
</dbReference>
<evidence type="ECO:0000313" key="2">
    <source>
        <dbReference type="EMBL" id="CUQ88663.1"/>
    </source>
</evidence>
<evidence type="ECO:0000313" key="3">
    <source>
        <dbReference type="Proteomes" id="UP000095662"/>
    </source>
</evidence>
<dbReference type="SUPFAM" id="SSF57783">
    <property type="entry name" value="Zinc beta-ribbon"/>
    <property type="match status" value="1"/>
</dbReference>
<accession>A0A174ZMP4</accession>
<organism evidence="2 3">
    <name type="scientific">[Eubacterium] siraeum</name>
    <dbReference type="NCBI Taxonomy" id="39492"/>
    <lineage>
        <taxon>Bacteria</taxon>
        <taxon>Bacillati</taxon>
        <taxon>Bacillota</taxon>
        <taxon>Clostridia</taxon>
        <taxon>Eubacteriales</taxon>
        <taxon>Oscillospiraceae</taxon>
        <taxon>Oscillospiraceae incertae sedis</taxon>
    </lineage>
</organism>
<dbReference type="Proteomes" id="UP000095662">
    <property type="component" value="Unassembled WGS sequence"/>
</dbReference>
<feature type="domain" description="DUF3991" evidence="1">
    <location>
        <begin position="130"/>
        <end position="216"/>
    </location>
</feature>
<reference evidence="2 3" key="1">
    <citation type="submission" date="2015-09" db="EMBL/GenBank/DDBJ databases">
        <authorList>
            <consortium name="Pathogen Informatics"/>
        </authorList>
    </citation>
    <scope>NUCLEOTIDE SEQUENCE [LARGE SCALE GENOMIC DNA]</scope>
    <source>
        <strain evidence="2 3">2789STDY5834928</strain>
    </source>
</reference>
<dbReference type="Pfam" id="PF13154">
    <property type="entry name" value="DUF3991"/>
    <property type="match status" value="1"/>
</dbReference>
<evidence type="ECO:0000259" key="1">
    <source>
        <dbReference type="Pfam" id="PF13154"/>
    </source>
</evidence>
<proteinExistence type="predicted"/>
<dbReference type="SUPFAM" id="SSF56731">
    <property type="entry name" value="DNA primase core"/>
    <property type="match status" value="1"/>
</dbReference>
<protein>
    <submittedName>
        <fullName evidence="2">DNA primase (Bacterial type)</fullName>
    </submittedName>
</protein>
<dbReference type="OrthoDB" id="9802530at2"/>